<reference evidence="2 3" key="1">
    <citation type="submission" date="2018-03" db="EMBL/GenBank/DDBJ databases">
        <title>Aquarubrobacter algicola gen. nov., sp. nov., a novel actinobacterium isolated from shallow eutrophic lake during the end of cyanobacterial harmful algal blooms.</title>
        <authorList>
            <person name="Chun S.J."/>
        </authorList>
    </citation>
    <scope>NUCLEOTIDE SEQUENCE [LARGE SCALE GENOMIC DNA]</scope>
    <source>
        <strain evidence="2 3">Seoho-28</strain>
    </source>
</reference>
<dbReference type="InterPro" id="IPR004045">
    <property type="entry name" value="Glutathione_S-Trfase_N"/>
</dbReference>
<dbReference type="Proteomes" id="UP000240739">
    <property type="component" value="Unassembled WGS sequence"/>
</dbReference>
<dbReference type="OrthoDB" id="5244322at2"/>
<organism evidence="2 3">
    <name type="scientific">Paraconexibacter algicola</name>
    <dbReference type="NCBI Taxonomy" id="2133960"/>
    <lineage>
        <taxon>Bacteria</taxon>
        <taxon>Bacillati</taxon>
        <taxon>Actinomycetota</taxon>
        <taxon>Thermoleophilia</taxon>
        <taxon>Solirubrobacterales</taxon>
        <taxon>Paraconexibacteraceae</taxon>
        <taxon>Paraconexibacter</taxon>
    </lineage>
</organism>
<sequence length="89" mass="10091">MPKVKLHRCQFTFLHTGLDACWNAEKALRDQGIEYEVVKHNGLKKGNRPALEALSGQSKLPVIEFEDGSAYREESKDMAKRIRAGELFS</sequence>
<dbReference type="Pfam" id="PF13417">
    <property type="entry name" value="GST_N_3"/>
    <property type="match status" value="1"/>
</dbReference>
<comment type="caution">
    <text evidence="2">The sequence shown here is derived from an EMBL/GenBank/DDBJ whole genome shotgun (WGS) entry which is preliminary data.</text>
</comment>
<dbReference type="InterPro" id="IPR036249">
    <property type="entry name" value="Thioredoxin-like_sf"/>
</dbReference>
<dbReference type="Gene3D" id="3.40.30.10">
    <property type="entry name" value="Glutaredoxin"/>
    <property type="match status" value="1"/>
</dbReference>
<protein>
    <recommendedName>
        <fullName evidence="1">GST N-terminal domain-containing protein</fullName>
    </recommendedName>
</protein>
<dbReference type="RefSeq" id="WP_107566695.1">
    <property type="nucleotide sequence ID" value="NZ_PYYB01000001.1"/>
</dbReference>
<evidence type="ECO:0000313" key="2">
    <source>
        <dbReference type="EMBL" id="PTL58257.1"/>
    </source>
</evidence>
<accession>A0A2T4UGB3</accession>
<dbReference type="EMBL" id="PYYB01000001">
    <property type="protein sequence ID" value="PTL58257.1"/>
    <property type="molecule type" value="Genomic_DNA"/>
</dbReference>
<dbReference type="CDD" id="cd00570">
    <property type="entry name" value="GST_N_family"/>
    <property type="match status" value="1"/>
</dbReference>
<evidence type="ECO:0000313" key="3">
    <source>
        <dbReference type="Proteomes" id="UP000240739"/>
    </source>
</evidence>
<feature type="domain" description="GST N-terminal" evidence="1">
    <location>
        <begin position="21"/>
        <end position="82"/>
    </location>
</feature>
<dbReference type="SUPFAM" id="SSF52833">
    <property type="entry name" value="Thioredoxin-like"/>
    <property type="match status" value="1"/>
</dbReference>
<name>A0A2T4UGB3_9ACTN</name>
<evidence type="ECO:0000259" key="1">
    <source>
        <dbReference type="Pfam" id="PF13417"/>
    </source>
</evidence>
<dbReference type="AlphaFoldDB" id="A0A2T4UGB3"/>
<gene>
    <name evidence="2" type="ORF">C7Y72_00630</name>
</gene>
<keyword evidence="3" id="KW-1185">Reference proteome</keyword>
<proteinExistence type="predicted"/>